<proteinExistence type="predicted"/>
<dbReference type="RefSeq" id="WP_090967574.1">
    <property type="nucleotide sequence ID" value="NZ_FNRT01000002.1"/>
</dbReference>
<protein>
    <submittedName>
        <fullName evidence="2">Uncharacterized protein</fullName>
    </submittedName>
</protein>
<dbReference type="AlphaFoldDB" id="A0A1H4JX50"/>
<reference evidence="3" key="1">
    <citation type="submission" date="2016-10" db="EMBL/GenBank/DDBJ databases">
        <authorList>
            <person name="Varghese N."/>
            <person name="Submissions S."/>
        </authorList>
    </citation>
    <scope>NUCLEOTIDE SEQUENCE [LARGE SCALE GENOMIC DNA]</scope>
    <source>
        <strain evidence="3">DSM 22017</strain>
    </source>
</reference>
<keyword evidence="1" id="KW-0812">Transmembrane</keyword>
<accession>A0A1H4JX50</accession>
<keyword evidence="1" id="KW-0472">Membrane</keyword>
<dbReference type="STRING" id="402596.SAMN04489844_0342"/>
<sequence>MKRQLAWVVGAVVGIVVGTAAAFGVQGWQESREASDLDRRIASDQHEDVVPAPVDAIRELLAQDTLVVVDPLLADRVSAEDLQRAEEVLASSPVPARIAYLSYPDGLDVGYTASGAGPQWWTNVGEVGHYAILWDNGSAEVGSVGLEPDYLTDRTKGQPGPALERIAAEMATWEAVPIDDAPYEPGDFDYWEGIGGGLAAALLFGGLGVVPGFLLLRWYVGTRRRKVG</sequence>
<keyword evidence="1" id="KW-1133">Transmembrane helix</keyword>
<dbReference type="Proteomes" id="UP000198742">
    <property type="component" value="Unassembled WGS sequence"/>
</dbReference>
<gene>
    <name evidence="2" type="ORF">SAMN04489844_0342</name>
</gene>
<name>A0A1H4JX50_9ACTN</name>
<dbReference type="OrthoDB" id="3631775at2"/>
<evidence type="ECO:0000313" key="2">
    <source>
        <dbReference type="EMBL" id="SEB50889.1"/>
    </source>
</evidence>
<evidence type="ECO:0000313" key="3">
    <source>
        <dbReference type="Proteomes" id="UP000198742"/>
    </source>
</evidence>
<feature type="transmembrane region" description="Helical" evidence="1">
    <location>
        <begin position="194"/>
        <end position="216"/>
    </location>
</feature>
<organism evidence="2 3">
    <name type="scientific">Nocardioides exalbidus</name>
    <dbReference type="NCBI Taxonomy" id="402596"/>
    <lineage>
        <taxon>Bacteria</taxon>
        <taxon>Bacillati</taxon>
        <taxon>Actinomycetota</taxon>
        <taxon>Actinomycetes</taxon>
        <taxon>Propionibacteriales</taxon>
        <taxon>Nocardioidaceae</taxon>
        <taxon>Nocardioides</taxon>
    </lineage>
</organism>
<evidence type="ECO:0000256" key="1">
    <source>
        <dbReference type="SAM" id="Phobius"/>
    </source>
</evidence>
<dbReference type="EMBL" id="FNRT01000002">
    <property type="protein sequence ID" value="SEB50889.1"/>
    <property type="molecule type" value="Genomic_DNA"/>
</dbReference>
<keyword evidence="3" id="KW-1185">Reference proteome</keyword>